<accession>F8NWQ7</accession>
<sequence length="95" mass="10836">MLHLNPRSRRVQNEAPSHIHPVLVRSISMLWTGAISRLTGAGWGRRRSHQARVLRASISSIQKFRSSAWVGGYLITFWPSRLTRTHCVISSGYIR</sequence>
<gene>
    <name evidence="1" type="ORF">SERLADRAFT_467636</name>
</gene>
<dbReference type="Proteomes" id="UP000008064">
    <property type="component" value="Unassembled WGS sequence"/>
</dbReference>
<name>F8NWQ7_SERL9</name>
<dbReference type="KEGG" id="sla:SERLADRAFT_467636"/>
<protein>
    <submittedName>
        <fullName evidence="1">Uncharacterized protein</fullName>
    </submittedName>
</protein>
<reference evidence="1" key="1">
    <citation type="submission" date="2011-04" db="EMBL/GenBank/DDBJ databases">
        <title>Evolution of plant cell wall degrading machinery underlies the functional diversity of forest fungi.</title>
        <authorList>
            <consortium name="US DOE Joint Genome Institute (JGI-PGF)"/>
            <person name="Eastwood D.C."/>
            <person name="Floudas D."/>
            <person name="Binder M."/>
            <person name="Majcherczyk A."/>
            <person name="Schneider P."/>
            <person name="Aerts A."/>
            <person name="Asiegbu F.O."/>
            <person name="Baker S.E."/>
            <person name="Barry K."/>
            <person name="Bendiksby M."/>
            <person name="Blumentritt M."/>
            <person name="Coutinho P.M."/>
            <person name="Cullen D."/>
            <person name="Cullen D."/>
            <person name="Gathman A."/>
            <person name="Goodell B."/>
            <person name="Henrissat B."/>
            <person name="Ihrmark K."/>
            <person name="Kauserud H."/>
            <person name="Kohler A."/>
            <person name="LaButti K."/>
            <person name="Lapidus A."/>
            <person name="Lavin J.L."/>
            <person name="Lee Y.-H."/>
            <person name="Lindquist E."/>
            <person name="Lilly W."/>
            <person name="Lucas S."/>
            <person name="Morin E."/>
            <person name="Murat C."/>
            <person name="Oguiza J.A."/>
            <person name="Park J."/>
            <person name="Pisabarro A.G."/>
            <person name="Riley R."/>
            <person name="Rosling A."/>
            <person name="Salamov A."/>
            <person name="Schmidt O."/>
            <person name="Schmutz J."/>
            <person name="Skrede I."/>
            <person name="Stenlid J."/>
            <person name="Wiebenga A."/>
            <person name="Xie X."/>
            <person name="Kues U."/>
            <person name="Hibbett D.S."/>
            <person name="Hoffmeister D."/>
            <person name="Hogberg N."/>
            <person name="Martin F."/>
            <person name="Grigoriev I.V."/>
            <person name="Watkinson S.C."/>
        </authorList>
    </citation>
    <scope>NUCLEOTIDE SEQUENCE</scope>
    <source>
        <strain evidence="1">S7.9</strain>
    </source>
</reference>
<dbReference type="RefSeq" id="XP_007318428.1">
    <property type="nucleotide sequence ID" value="XM_007318366.1"/>
</dbReference>
<dbReference type="AlphaFoldDB" id="F8NWQ7"/>
<evidence type="ECO:0000313" key="1">
    <source>
        <dbReference type="EMBL" id="EGO24409.1"/>
    </source>
</evidence>
<dbReference type="GeneID" id="18819264"/>
<organism>
    <name type="scientific">Serpula lacrymans var. lacrymans (strain S7.9)</name>
    <name type="common">Dry rot fungus</name>
    <dbReference type="NCBI Taxonomy" id="578457"/>
    <lineage>
        <taxon>Eukaryota</taxon>
        <taxon>Fungi</taxon>
        <taxon>Dikarya</taxon>
        <taxon>Basidiomycota</taxon>
        <taxon>Agaricomycotina</taxon>
        <taxon>Agaricomycetes</taxon>
        <taxon>Agaricomycetidae</taxon>
        <taxon>Boletales</taxon>
        <taxon>Coniophorineae</taxon>
        <taxon>Serpulaceae</taxon>
        <taxon>Serpula</taxon>
    </lineage>
</organism>
<proteinExistence type="predicted"/>
<feature type="non-terminal residue" evidence="1">
    <location>
        <position position="95"/>
    </location>
</feature>
<dbReference type="EMBL" id="GL945434">
    <property type="protein sequence ID" value="EGO24409.1"/>
    <property type="molecule type" value="Genomic_DNA"/>
</dbReference>
<dbReference type="HOGENOM" id="CLU_2378550_0_0_1"/>